<sequence length="50" mass="5776">MIKSGESGNPLHSTFSLLLIFPIFPHQYKAEVKSQKCFRLSRSPLRIEKD</sequence>
<dbReference type="AlphaFoldDB" id="U7QCZ4"/>
<proteinExistence type="predicted"/>
<reference evidence="1 2" key="1">
    <citation type="journal article" date="2013" name="Front. Microbiol.">
        <title>Comparative genomic analyses of the cyanobacterium, Lyngbya aestuarii BL J, a powerful hydrogen producer.</title>
        <authorList>
            <person name="Kothari A."/>
            <person name="Vaughn M."/>
            <person name="Garcia-Pichel F."/>
        </authorList>
    </citation>
    <scope>NUCLEOTIDE SEQUENCE [LARGE SCALE GENOMIC DNA]</scope>
    <source>
        <strain evidence="1 2">BL J</strain>
    </source>
</reference>
<gene>
    <name evidence="1" type="ORF">M595_4309</name>
</gene>
<protein>
    <submittedName>
        <fullName evidence="1">Uncharacterized protein</fullName>
    </submittedName>
</protein>
<evidence type="ECO:0000313" key="2">
    <source>
        <dbReference type="Proteomes" id="UP000017127"/>
    </source>
</evidence>
<accession>U7QCZ4</accession>
<organism evidence="1 2">
    <name type="scientific">Lyngbya aestuarii BL J</name>
    <dbReference type="NCBI Taxonomy" id="1348334"/>
    <lineage>
        <taxon>Bacteria</taxon>
        <taxon>Bacillati</taxon>
        <taxon>Cyanobacteriota</taxon>
        <taxon>Cyanophyceae</taxon>
        <taxon>Oscillatoriophycideae</taxon>
        <taxon>Oscillatoriales</taxon>
        <taxon>Microcoleaceae</taxon>
        <taxon>Lyngbya</taxon>
    </lineage>
</organism>
<comment type="caution">
    <text evidence="1">The sequence shown here is derived from an EMBL/GenBank/DDBJ whole genome shotgun (WGS) entry which is preliminary data.</text>
</comment>
<dbReference type="EMBL" id="AUZM01000050">
    <property type="protein sequence ID" value="ERT05744.1"/>
    <property type="molecule type" value="Genomic_DNA"/>
</dbReference>
<name>U7QCZ4_9CYAN</name>
<keyword evidence="2" id="KW-1185">Reference proteome</keyword>
<evidence type="ECO:0000313" key="1">
    <source>
        <dbReference type="EMBL" id="ERT05744.1"/>
    </source>
</evidence>
<dbReference type="Proteomes" id="UP000017127">
    <property type="component" value="Unassembled WGS sequence"/>
</dbReference>